<dbReference type="Pfam" id="PF01920">
    <property type="entry name" value="Prefoldin_2"/>
    <property type="match status" value="1"/>
</dbReference>
<reference evidence="4" key="1">
    <citation type="submission" date="2021-02" db="EMBL/GenBank/DDBJ databases">
        <authorList>
            <person name="Nowell W R."/>
        </authorList>
    </citation>
    <scope>NUCLEOTIDE SEQUENCE</scope>
</reference>
<dbReference type="PANTHER" id="PTHR21100:SF9">
    <property type="entry name" value="PREFOLDIN SUBUNIT 4"/>
    <property type="match status" value="1"/>
</dbReference>
<dbReference type="AlphaFoldDB" id="A0A818QLC9"/>
<dbReference type="InterPro" id="IPR016661">
    <property type="entry name" value="PFDN4"/>
</dbReference>
<sequence>IENIYSMSATKDVEVHVEFSDQQNINTFSRNNAKLTELKEEIEAKRKELTSLSDAREALDELAILSDIPAAPLLVGETFLIEPTDDILTSLDTRKAKIEKEIEDIQTRIQTIQNVLSDLKVKLYGKFGKSINLENDEE</sequence>
<keyword evidence="2" id="KW-0143">Chaperone</keyword>
<proteinExistence type="inferred from homology"/>
<dbReference type="InterPro" id="IPR002777">
    <property type="entry name" value="PFD_beta-like"/>
</dbReference>
<dbReference type="GO" id="GO:0051082">
    <property type="term" value="F:unfolded protein binding"/>
    <property type="evidence" value="ECO:0007669"/>
    <property type="project" value="InterPro"/>
</dbReference>
<name>A0A818QLC9_9BILA</name>
<dbReference type="PIRSF" id="PIRSF016477">
    <property type="entry name" value="Prefoldin_subunit_4"/>
    <property type="match status" value="1"/>
</dbReference>
<dbReference type="GO" id="GO:0005737">
    <property type="term" value="C:cytoplasm"/>
    <property type="evidence" value="ECO:0007669"/>
    <property type="project" value="TreeGrafter"/>
</dbReference>
<dbReference type="EMBL" id="CAJOAZ010000417">
    <property type="protein sequence ID" value="CAF3642851.1"/>
    <property type="molecule type" value="Genomic_DNA"/>
</dbReference>
<dbReference type="GO" id="GO:0006457">
    <property type="term" value="P:protein folding"/>
    <property type="evidence" value="ECO:0007669"/>
    <property type="project" value="InterPro"/>
</dbReference>
<evidence type="ECO:0000313" key="4">
    <source>
        <dbReference type="EMBL" id="CAF3642851.1"/>
    </source>
</evidence>
<protein>
    <recommendedName>
        <fullName evidence="6">Prefoldin subunit 4</fullName>
    </recommendedName>
</protein>
<dbReference type="PANTHER" id="PTHR21100">
    <property type="entry name" value="PREFOLDIN SUBUNIT 4"/>
    <property type="match status" value="1"/>
</dbReference>
<dbReference type="CDD" id="cd23165">
    <property type="entry name" value="Prefoldin_4"/>
    <property type="match status" value="1"/>
</dbReference>
<feature type="non-terminal residue" evidence="4">
    <location>
        <position position="1"/>
    </location>
</feature>
<evidence type="ECO:0008006" key="6">
    <source>
        <dbReference type="Google" id="ProtNLM"/>
    </source>
</evidence>
<dbReference type="Proteomes" id="UP000663844">
    <property type="component" value="Unassembled WGS sequence"/>
</dbReference>
<dbReference type="InterPro" id="IPR009053">
    <property type="entry name" value="Prefoldin"/>
</dbReference>
<evidence type="ECO:0000256" key="1">
    <source>
        <dbReference type="ARBA" id="ARBA00008045"/>
    </source>
</evidence>
<evidence type="ECO:0000256" key="3">
    <source>
        <dbReference type="SAM" id="Coils"/>
    </source>
</evidence>
<gene>
    <name evidence="4" type="ORF">OXD698_LOCUS8574</name>
</gene>
<keyword evidence="3" id="KW-0175">Coiled coil</keyword>
<dbReference type="SUPFAM" id="SSF46579">
    <property type="entry name" value="Prefoldin"/>
    <property type="match status" value="1"/>
</dbReference>
<comment type="caution">
    <text evidence="4">The sequence shown here is derived from an EMBL/GenBank/DDBJ whole genome shotgun (WGS) entry which is preliminary data.</text>
</comment>
<evidence type="ECO:0000256" key="2">
    <source>
        <dbReference type="ARBA" id="ARBA00023186"/>
    </source>
</evidence>
<dbReference type="GO" id="GO:0016272">
    <property type="term" value="C:prefoldin complex"/>
    <property type="evidence" value="ECO:0007669"/>
    <property type="project" value="InterPro"/>
</dbReference>
<organism evidence="4 5">
    <name type="scientific">Adineta steineri</name>
    <dbReference type="NCBI Taxonomy" id="433720"/>
    <lineage>
        <taxon>Eukaryota</taxon>
        <taxon>Metazoa</taxon>
        <taxon>Spiralia</taxon>
        <taxon>Gnathifera</taxon>
        <taxon>Rotifera</taxon>
        <taxon>Eurotatoria</taxon>
        <taxon>Bdelloidea</taxon>
        <taxon>Adinetida</taxon>
        <taxon>Adinetidae</taxon>
        <taxon>Adineta</taxon>
    </lineage>
</organism>
<feature type="coiled-coil region" evidence="3">
    <location>
        <begin position="88"/>
        <end position="122"/>
    </location>
</feature>
<dbReference type="Gene3D" id="1.10.287.370">
    <property type="match status" value="1"/>
</dbReference>
<comment type="similarity">
    <text evidence="1">Belongs to the prefoldin subunit beta family.</text>
</comment>
<feature type="coiled-coil region" evidence="3">
    <location>
        <begin position="25"/>
        <end position="62"/>
    </location>
</feature>
<accession>A0A818QLC9</accession>
<evidence type="ECO:0000313" key="5">
    <source>
        <dbReference type="Proteomes" id="UP000663844"/>
    </source>
</evidence>